<dbReference type="SUPFAM" id="SSF48371">
    <property type="entry name" value="ARM repeat"/>
    <property type="match status" value="1"/>
</dbReference>
<gene>
    <name evidence="2" type="ORF">K0M31_000434</name>
</gene>
<accession>A0AA40GDU0</accession>
<feature type="compositionally biased region" description="Acidic residues" evidence="1">
    <location>
        <begin position="99"/>
        <end position="143"/>
    </location>
</feature>
<name>A0AA40GDU0_9HYME</name>
<dbReference type="EMBL" id="JAHYIQ010000001">
    <property type="protein sequence ID" value="KAK1135862.1"/>
    <property type="molecule type" value="Genomic_DNA"/>
</dbReference>
<comment type="caution">
    <text evidence="2">The sequence shown here is derived from an EMBL/GenBank/DDBJ whole genome shotgun (WGS) entry which is preliminary data.</text>
</comment>
<feature type="region of interest" description="Disordered" evidence="1">
    <location>
        <begin position="83"/>
        <end position="143"/>
    </location>
</feature>
<keyword evidence="3" id="KW-1185">Reference proteome</keyword>
<dbReference type="Proteomes" id="UP001177670">
    <property type="component" value="Unassembled WGS sequence"/>
</dbReference>
<evidence type="ECO:0000313" key="3">
    <source>
        <dbReference type="Proteomes" id="UP001177670"/>
    </source>
</evidence>
<evidence type="ECO:0000313" key="2">
    <source>
        <dbReference type="EMBL" id="KAK1135862.1"/>
    </source>
</evidence>
<sequence length="143" mass="16565">MLLPKIDRLLENLAQTSVTMFRTQLQHNNTTSPLRSRGGVFGEYQPETVLVVDRPARIYTYTFLEAMVRGGVVIGIYEVTFQKASRRREARPRERRNDEDEDDDDDDDDDDENENEDEDEDEEDDGEDDDDGEKNDEVTDDAQ</sequence>
<evidence type="ECO:0000256" key="1">
    <source>
        <dbReference type="SAM" id="MobiDB-lite"/>
    </source>
</evidence>
<dbReference type="AlphaFoldDB" id="A0AA40GDU0"/>
<proteinExistence type="predicted"/>
<protein>
    <submittedName>
        <fullName evidence="2">Uncharacterized protein</fullName>
    </submittedName>
</protein>
<dbReference type="InterPro" id="IPR016024">
    <property type="entry name" value="ARM-type_fold"/>
</dbReference>
<organism evidence="2 3">
    <name type="scientific">Melipona bicolor</name>
    <dbReference type="NCBI Taxonomy" id="60889"/>
    <lineage>
        <taxon>Eukaryota</taxon>
        <taxon>Metazoa</taxon>
        <taxon>Ecdysozoa</taxon>
        <taxon>Arthropoda</taxon>
        <taxon>Hexapoda</taxon>
        <taxon>Insecta</taxon>
        <taxon>Pterygota</taxon>
        <taxon>Neoptera</taxon>
        <taxon>Endopterygota</taxon>
        <taxon>Hymenoptera</taxon>
        <taxon>Apocrita</taxon>
        <taxon>Aculeata</taxon>
        <taxon>Apoidea</taxon>
        <taxon>Anthophila</taxon>
        <taxon>Apidae</taxon>
        <taxon>Melipona</taxon>
    </lineage>
</organism>
<reference evidence="2" key="1">
    <citation type="submission" date="2021-10" db="EMBL/GenBank/DDBJ databases">
        <title>Melipona bicolor Genome sequencing and assembly.</title>
        <authorList>
            <person name="Araujo N.S."/>
            <person name="Arias M.C."/>
        </authorList>
    </citation>
    <scope>NUCLEOTIDE SEQUENCE</scope>
    <source>
        <strain evidence="2">USP_2M_L1-L4_2017</strain>
        <tissue evidence="2">Whole body</tissue>
    </source>
</reference>